<protein>
    <recommendedName>
        <fullName evidence="2">TIR domain-containing protein</fullName>
    </recommendedName>
</protein>
<proteinExistence type="predicted"/>
<organism evidence="3 4">
    <name type="scientific">Prunus dulcis</name>
    <name type="common">Almond</name>
    <name type="synonym">Amygdalus dulcis</name>
    <dbReference type="NCBI Taxonomy" id="3755"/>
    <lineage>
        <taxon>Eukaryota</taxon>
        <taxon>Viridiplantae</taxon>
        <taxon>Streptophyta</taxon>
        <taxon>Embryophyta</taxon>
        <taxon>Tracheophyta</taxon>
        <taxon>Spermatophyta</taxon>
        <taxon>Magnoliopsida</taxon>
        <taxon>eudicotyledons</taxon>
        <taxon>Gunneridae</taxon>
        <taxon>Pentapetalae</taxon>
        <taxon>rosids</taxon>
        <taxon>fabids</taxon>
        <taxon>Rosales</taxon>
        <taxon>Rosaceae</taxon>
        <taxon>Amygdaloideae</taxon>
        <taxon>Amygdaleae</taxon>
        <taxon>Prunus</taxon>
    </lineage>
</organism>
<feature type="domain" description="TIR" evidence="2">
    <location>
        <begin position="22"/>
        <end position="191"/>
    </location>
</feature>
<dbReference type="GO" id="GO:0006952">
    <property type="term" value="P:defense response"/>
    <property type="evidence" value="ECO:0007669"/>
    <property type="project" value="InterPro"/>
</dbReference>
<gene>
    <name evidence="3" type="ORF">L3X38_032736</name>
</gene>
<dbReference type="PANTHER" id="PTHR11017">
    <property type="entry name" value="LEUCINE-RICH REPEAT-CONTAINING PROTEIN"/>
    <property type="match status" value="1"/>
</dbReference>
<dbReference type="PANTHER" id="PTHR11017:SF527">
    <property type="entry name" value="TMV RESISTANCE PROTEIN N-LIKE"/>
    <property type="match status" value="1"/>
</dbReference>
<dbReference type="Pfam" id="PF01582">
    <property type="entry name" value="TIR"/>
    <property type="match status" value="1"/>
</dbReference>
<dbReference type="InterPro" id="IPR002182">
    <property type="entry name" value="NB-ARC"/>
</dbReference>
<keyword evidence="1" id="KW-0520">NAD</keyword>
<dbReference type="GO" id="GO:0043531">
    <property type="term" value="F:ADP binding"/>
    <property type="evidence" value="ECO:0007669"/>
    <property type="project" value="InterPro"/>
</dbReference>
<dbReference type="SMART" id="SM00255">
    <property type="entry name" value="TIR"/>
    <property type="match status" value="1"/>
</dbReference>
<keyword evidence="4" id="KW-1185">Reference proteome</keyword>
<evidence type="ECO:0000313" key="3">
    <source>
        <dbReference type="EMBL" id="KAI5323664.1"/>
    </source>
</evidence>
<dbReference type="InterPro" id="IPR000157">
    <property type="entry name" value="TIR_dom"/>
</dbReference>
<evidence type="ECO:0000313" key="4">
    <source>
        <dbReference type="Proteomes" id="UP001054821"/>
    </source>
</evidence>
<name>A0AAD4YWB8_PRUDU</name>
<dbReference type="InterPro" id="IPR035897">
    <property type="entry name" value="Toll_tir_struct_dom_sf"/>
</dbReference>
<dbReference type="InterPro" id="IPR027417">
    <property type="entry name" value="P-loop_NTPase"/>
</dbReference>
<dbReference type="Pfam" id="PF00931">
    <property type="entry name" value="NB-ARC"/>
    <property type="match status" value="1"/>
</dbReference>
<sequence>MALSTQRASAFLSSAAQLGPQQNHDVFLSFRGVDTRNSFVSHLYHELQHRGIKTFKDDPKLERGTTISSELFNAIEESRLAIIVLSPNYASSSWCLDELTKILQCMKSKGTILPVFHNVDPADVRTQRGNFGCAFTEYEERFREDIEKVKRWRAALTEVANLSGLDSKNECERKLIEKIVEWVWRKVHHTLKLLDSTELVGLKFVSKQVDLLLAPDADDVRFIGIWGMGGIGKTTIAKLVHDSVGIHFEVSCFLANIREVSERGNLVDLQRKLLFPILKQQITHVWDEQSGTYFIKNCLCNKKVLLILDDVNDSCELEKLVGEKDWFGKGSILIITTS</sequence>
<dbReference type="SUPFAM" id="SSF52540">
    <property type="entry name" value="P-loop containing nucleoside triphosphate hydrolases"/>
    <property type="match status" value="1"/>
</dbReference>
<dbReference type="PRINTS" id="PR00364">
    <property type="entry name" value="DISEASERSIST"/>
</dbReference>
<dbReference type="Gene3D" id="3.40.50.10140">
    <property type="entry name" value="Toll/interleukin-1 receptor homology (TIR) domain"/>
    <property type="match status" value="1"/>
</dbReference>
<dbReference type="InterPro" id="IPR044974">
    <property type="entry name" value="Disease_R_plants"/>
</dbReference>
<accession>A0AAD4YWB8</accession>
<dbReference type="Proteomes" id="UP001054821">
    <property type="component" value="Chromosome 6"/>
</dbReference>
<dbReference type="Gene3D" id="3.40.50.300">
    <property type="entry name" value="P-loop containing nucleotide triphosphate hydrolases"/>
    <property type="match status" value="1"/>
</dbReference>
<dbReference type="PROSITE" id="PS50104">
    <property type="entry name" value="TIR"/>
    <property type="match status" value="1"/>
</dbReference>
<dbReference type="SUPFAM" id="SSF52200">
    <property type="entry name" value="Toll/Interleukin receptor TIR domain"/>
    <property type="match status" value="1"/>
</dbReference>
<dbReference type="FunFam" id="3.40.50.10140:FF:000007">
    <property type="entry name" value="Disease resistance protein (TIR-NBS-LRR class)"/>
    <property type="match status" value="1"/>
</dbReference>
<comment type="caution">
    <text evidence="3">The sequence shown here is derived from an EMBL/GenBank/DDBJ whole genome shotgun (WGS) entry which is preliminary data.</text>
</comment>
<dbReference type="EMBL" id="JAJFAZ020000006">
    <property type="protein sequence ID" value="KAI5323664.1"/>
    <property type="molecule type" value="Genomic_DNA"/>
</dbReference>
<reference evidence="3 4" key="1">
    <citation type="journal article" date="2022" name="G3 (Bethesda)">
        <title>Whole-genome sequence and methylome profiling of the almond [Prunus dulcis (Mill.) D.A. Webb] cultivar 'Nonpareil'.</title>
        <authorList>
            <person name="D'Amico-Willman K.M."/>
            <person name="Ouma W.Z."/>
            <person name="Meulia T."/>
            <person name="Sideli G.M."/>
            <person name="Gradziel T.M."/>
            <person name="Fresnedo-Ramirez J."/>
        </authorList>
    </citation>
    <scope>NUCLEOTIDE SEQUENCE [LARGE SCALE GENOMIC DNA]</scope>
    <source>
        <strain evidence="3">Clone GOH B32 T37-40</strain>
    </source>
</reference>
<evidence type="ECO:0000256" key="1">
    <source>
        <dbReference type="ARBA" id="ARBA00023027"/>
    </source>
</evidence>
<evidence type="ECO:0000259" key="2">
    <source>
        <dbReference type="PROSITE" id="PS50104"/>
    </source>
</evidence>
<dbReference type="AlphaFoldDB" id="A0AAD4YWB8"/>
<dbReference type="GO" id="GO:0007165">
    <property type="term" value="P:signal transduction"/>
    <property type="evidence" value="ECO:0007669"/>
    <property type="project" value="InterPro"/>
</dbReference>